<name>A0A6J5M8Z1_9CAUD</name>
<proteinExistence type="predicted"/>
<dbReference type="EMBL" id="LR796420">
    <property type="protein sequence ID" value="CAB4143144.1"/>
    <property type="molecule type" value="Genomic_DNA"/>
</dbReference>
<organism evidence="1">
    <name type="scientific">uncultured Caudovirales phage</name>
    <dbReference type="NCBI Taxonomy" id="2100421"/>
    <lineage>
        <taxon>Viruses</taxon>
        <taxon>Duplodnaviria</taxon>
        <taxon>Heunggongvirae</taxon>
        <taxon>Uroviricota</taxon>
        <taxon>Caudoviricetes</taxon>
        <taxon>Peduoviridae</taxon>
        <taxon>Maltschvirus</taxon>
        <taxon>Maltschvirus maltsch</taxon>
    </lineage>
</organism>
<evidence type="ECO:0000313" key="1">
    <source>
        <dbReference type="EMBL" id="CAB4143144.1"/>
    </source>
</evidence>
<accession>A0A6J5M8Z1</accession>
<reference evidence="1" key="1">
    <citation type="submission" date="2020-04" db="EMBL/GenBank/DDBJ databases">
        <authorList>
            <person name="Chiriac C."/>
            <person name="Salcher M."/>
            <person name="Ghai R."/>
            <person name="Kavagutti S V."/>
        </authorList>
    </citation>
    <scope>NUCLEOTIDE SEQUENCE</scope>
</reference>
<sequence length="125" mass="14354">MYQDVAKSTELFVIKYPQTIVPSPTESDYQIGFIRRYFVRKANEPEGHIFEVSDSVYVEYTKNPFWKGDTIKWRIAGPLEPTFNIRGESEDKGVPNSNAASIASASAILKNIKLYLPNLLQFYRK</sequence>
<gene>
    <name evidence="1" type="ORF">UFOVP449_124</name>
</gene>
<protein>
    <submittedName>
        <fullName evidence="1">Uncharacterized protein</fullName>
    </submittedName>
</protein>